<evidence type="ECO:0000313" key="2">
    <source>
        <dbReference type="EMBL" id="EFX73875.1"/>
    </source>
</evidence>
<keyword evidence="1" id="KW-0812">Transmembrane</keyword>
<keyword evidence="1" id="KW-0472">Membrane</keyword>
<gene>
    <name evidence="2" type="ORF">DAPPUDRAFT_252569</name>
</gene>
<keyword evidence="3" id="KW-1185">Reference proteome</keyword>
<dbReference type="InParanoid" id="E9H304"/>
<accession>E9H304</accession>
<name>E9H304_DAPPU</name>
<dbReference type="EMBL" id="GL732587">
    <property type="protein sequence ID" value="EFX73875.1"/>
    <property type="molecule type" value="Genomic_DNA"/>
</dbReference>
<dbReference type="HOGENOM" id="CLU_1305996_0_0_1"/>
<reference evidence="2 3" key="1">
    <citation type="journal article" date="2011" name="Science">
        <title>The ecoresponsive genome of Daphnia pulex.</title>
        <authorList>
            <person name="Colbourne J.K."/>
            <person name="Pfrender M.E."/>
            <person name="Gilbert D."/>
            <person name="Thomas W.K."/>
            <person name="Tucker A."/>
            <person name="Oakley T.H."/>
            <person name="Tokishita S."/>
            <person name="Aerts A."/>
            <person name="Arnold G.J."/>
            <person name="Basu M.K."/>
            <person name="Bauer D.J."/>
            <person name="Caceres C.E."/>
            <person name="Carmel L."/>
            <person name="Casola C."/>
            <person name="Choi J.H."/>
            <person name="Detter J.C."/>
            <person name="Dong Q."/>
            <person name="Dusheyko S."/>
            <person name="Eads B.D."/>
            <person name="Frohlich T."/>
            <person name="Geiler-Samerotte K.A."/>
            <person name="Gerlach D."/>
            <person name="Hatcher P."/>
            <person name="Jogdeo S."/>
            <person name="Krijgsveld J."/>
            <person name="Kriventseva E.V."/>
            <person name="Kultz D."/>
            <person name="Laforsch C."/>
            <person name="Lindquist E."/>
            <person name="Lopez J."/>
            <person name="Manak J.R."/>
            <person name="Muller J."/>
            <person name="Pangilinan J."/>
            <person name="Patwardhan R.P."/>
            <person name="Pitluck S."/>
            <person name="Pritham E.J."/>
            <person name="Rechtsteiner A."/>
            <person name="Rho M."/>
            <person name="Rogozin I.B."/>
            <person name="Sakarya O."/>
            <person name="Salamov A."/>
            <person name="Schaack S."/>
            <person name="Shapiro H."/>
            <person name="Shiga Y."/>
            <person name="Skalitzky C."/>
            <person name="Smith Z."/>
            <person name="Souvorov A."/>
            <person name="Sung W."/>
            <person name="Tang Z."/>
            <person name="Tsuchiya D."/>
            <person name="Tu H."/>
            <person name="Vos H."/>
            <person name="Wang M."/>
            <person name="Wolf Y.I."/>
            <person name="Yamagata H."/>
            <person name="Yamada T."/>
            <person name="Ye Y."/>
            <person name="Shaw J.R."/>
            <person name="Andrews J."/>
            <person name="Crease T.J."/>
            <person name="Tang H."/>
            <person name="Lucas S.M."/>
            <person name="Robertson H.M."/>
            <person name="Bork P."/>
            <person name="Koonin E.V."/>
            <person name="Zdobnov E.M."/>
            <person name="Grigoriev I.V."/>
            <person name="Lynch M."/>
            <person name="Boore J.L."/>
        </authorList>
    </citation>
    <scope>NUCLEOTIDE SEQUENCE [LARGE SCALE GENOMIC DNA]</scope>
</reference>
<dbReference type="Proteomes" id="UP000000305">
    <property type="component" value="Unassembled WGS sequence"/>
</dbReference>
<dbReference type="KEGG" id="dpx:DAPPUDRAFT_252569"/>
<evidence type="ECO:0000256" key="1">
    <source>
        <dbReference type="SAM" id="Phobius"/>
    </source>
</evidence>
<feature type="transmembrane region" description="Helical" evidence="1">
    <location>
        <begin position="12"/>
        <end position="31"/>
    </location>
</feature>
<protein>
    <submittedName>
        <fullName evidence="2">Uncharacterized protein</fullName>
    </submittedName>
</protein>
<sequence length="211" mass="23822">MTDRHHCSSLSAYAVAKAILCSFCVLLPITLRLANGVVLRGQPDPNRFVTSSVSSYLYTELDIMVPKSEELCSFSTIWDRIAEAIRLQRNQPQTAKELFDLIELLWEAKTRQPLYWSGLSDSLQMNDEHTRIDFAVAHADSYLDSWTDVIFLDEQHLSIAADGFVFECRELQHTECCVSVLGCISIDGPCFFFLYHLMCCATTNGILPGKI</sequence>
<keyword evidence="1" id="KW-1133">Transmembrane helix</keyword>
<proteinExistence type="predicted"/>
<evidence type="ECO:0000313" key="3">
    <source>
        <dbReference type="Proteomes" id="UP000000305"/>
    </source>
</evidence>
<organism evidence="2 3">
    <name type="scientific">Daphnia pulex</name>
    <name type="common">Water flea</name>
    <dbReference type="NCBI Taxonomy" id="6669"/>
    <lineage>
        <taxon>Eukaryota</taxon>
        <taxon>Metazoa</taxon>
        <taxon>Ecdysozoa</taxon>
        <taxon>Arthropoda</taxon>
        <taxon>Crustacea</taxon>
        <taxon>Branchiopoda</taxon>
        <taxon>Diplostraca</taxon>
        <taxon>Cladocera</taxon>
        <taxon>Anomopoda</taxon>
        <taxon>Daphniidae</taxon>
        <taxon>Daphnia</taxon>
    </lineage>
</organism>
<dbReference type="AlphaFoldDB" id="E9H304"/>